<gene>
    <name evidence="4" type="primary">nahD</name>
    <name evidence="4" type="ORF">ASD8599_00932</name>
</gene>
<organism evidence="4 5">
    <name type="scientific">Ascidiaceihabitans donghaensis</name>
    <dbReference type="NCBI Taxonomy" id="1510460"/>
    <lineage>
        <taxon>Bacteria</taxon>
        <taxon>Pseudomonadati</taxon>
        <taxon>Pseudomonadota</taxon>
        <taxon>Alphaproteobacteria</taxon>
        <taxon>Rhodobacterales</taxon>
        <taxon>Paracoccaceae</taxon>
        <taxon>Ascidiaceihabitans</taxon>
    </lineage>
</organism>
<dbReference type="InterPro" id="IPR044087">
    <property type="entry name" value="NahD-like"/>
</dbReference>
<dbReference type="GO" id="GO:1901170">
    <property type="term" value="P:naphthalene catabolic process"/>
    <property type="evidence" value="ECO:0007669"/>
    <property type="project" value="InterPro"/>
</dbReference>
<comment type="similarity">
    <text evidence="1">Belongs to the GST superfamily. NadH family.</text>
</comment>
<dbReference type="OrthoDB" id="5244108at2"/>
<dbReference type="Proteomes" id="UP000244880">
    <property type="component" value="Unassembled WGS sequence"/>
</dbReference>
<dbReference type="GO" id="GO:0006749">
    <property type="term" value="P:glutathione metabolic process"/>
    <property type="evidence" value="ECO:0007669"/>
    <property type="project" value="TreeGrafter"/>
</dbReference>
<dbReference type="AlphaFoldDB" id="A0A2R8BAV1"/>
<name>A0A2R8BAV1_9RHOB</name>
<dbReference type="InterPro" id="IPR036249">
    <property type="entry name" value="Thioredoxin-like_sf"/>
</dbReference>
<dbReference type="SUPFAM" id="SSF52833">
    <property type="entry name" value="Thioredoxin-like"/>
    <property type="match status" value="1"/>
</dbReference>
<dbReference type="EMBL" id="OMOR01000001">
    <property type="protein sequence ID" value="SPH20193.1"/>
    <property type="molecule type" value="Genomic_DNA"/>
</dbReference>
<evidence type="ECO:0000256" key="2">
    <source>
        <dbReference type="PIRSR" id="PIRSR006386-1"/>
    </source>
</evidence>
<dbReference type="PANTHER" id="PTHR42943">
    <property type="entry name" value="GLUTATHIONE S-TRANSFERASE KAPPA"/>
    <property type="match status" value="1"/>
</dbReference>
<dbReference type="InterPro" id="IPR001853">
    <property type="entry name" value="DSBA-like_thioredoxin_dom"/>
</dbReference>
<evidence type="ECO:0000313" key="5">
    <source>
        <dbReference type="Proteomes" id="UP000244880"/>
    </source>
</evidence>
<dbReference type="GO" id="GO:0004602">
    <property type="term" value="F:glutathione peroxidase activity"/>
    <property type="evidence" value="ECO:0007669"/>
    <property type="project" value="TreeGrafter"/>
</dbReference>
<dbReference type="CDD" id="cd03022">
    <property type="entry name" value="DsbA_HCCA_Iso"/>
    <property type="match status" value="1"/>
</dbReference>
<dbReference type="Gene3D" id="3.40.30.10">
    <property type="entry name" value="Glutaredoxin"/>
    <property type="match status" value="1"/>
</dbReference>
<dbReference type="PANTHER" id="PTHR42943:SF2">
    <property type="entry name" value="GLUTATHIONE S-TRANSFERASE KAPPA 1"/>
    <property type="match status" value="1"/>
</dbReference>
<dbReference type="GO" id="GO:0004364">
    <property type="term" value="F:glutathione transferase activity"/>
    <property type="evidence" value="ECO:0007669"/>
    <property type="project" value="TreeGrafter"/>
</dbReference>
<evidence type="ECO:0000259" key="3">
    <source>
        <dbReference type="Pfam" id="PF01323"/>
    </source>
</evidence>
<evidence type="ECO:0000313" key="4">
    <source>
        <dbReference type="EMBL" id="SPH20193.1"/>
    </source>
</evidence>
<dbReference type="PIRSF" id="PIRSF006386">
    <property type="entry name" value="HCCAis_GSTk"/>
    <property type="match status" value="1"/>
</dbReference>
<sequence length="210" mass="23228">MTEIEYFYSAHSAFAYIGSSRLMEICAKHGASLVHRPIALSPVVEAAGGLSFAGRTRPHVDYYFGREIERWSEFRNVSIINHRPTYHDNALDLSNGMIIASIPLDVDTDALAHAILQAHWRDDIDLADVGALMDVAQDLGLDGRALLDAAQGDDVRGQHEANTQEAIARNVFGSPTYFVGGDMFYGQDHLELVARALEKPFEPNAFRNPE</sequence>
<reference evidence="4 5" key="1">
    <citation type="submission" date="2018-03" db="EMBL/GenBank/DDBJ databases">
        <authorList>
            <person name="Keele B.F."/>
        </authorList>
    </citation>
    <scope>NUCLEOTIDE SEQUENCE [LARGE SCALE GENOMIC DNA]</scope>
    <source>
        <strain evidence="4 5">CECT 8599</strain>
    </source>
</reference>
<feature type="active site" description="Nucleophile" evidence="2">
    <location>
        <position position="12"/>
    </location>
</feature>
<dbReference type="GO" id="GO:0018845">
    <property type="term" value="F:2-hydroxychromene-2-carboxylate isomerase activity"/>
    <property type="evidence" value="ECO:0007669"/>
    <property type="project" value="UniProtKB-UniRule"/>
</dbReference>
<accession>A0A2R8BAV1</accession>
<dbReference type="EC" id="5.99.1.4" evidence="1"/>
<comment type="catalytic activity">
    <reaction evidence="1">
        <text>2-hydroxychromene-2-carboxylate = (3E)-4-(2-hydroxyphenyl)-2-oxobut-3-enoate</text>
        <dbReference type="Rhea" id="RHEA:27401"/>
        <dbReference type="ChEBI" id="CHEBI:59350"/>
        <dbReference type="ChEBI" id="CHEBI:59353"/>
        <dbReference type="EC" id="5.99.1.4"/>
    </reaction>
</comment>
<protein>
    <recommendedName>
        <fullName evidence="1">2-hydroxychromene-2-carboxylate isomerase</fullName>
        <ecNumber evidence="1">5.99.1.4</ecNumber>
    </recommendedName>
</protein>
<dbReference type="Pfam" id="PF01323">
    <property type="entry name" value="DSBA"/>
    <property type="match status" value="1"/>
</dbReference>
<feature type="domain" description="DSBA-like thioredoxin" evidence="3">
    <location>
        <begin position="4"/>
        <end position="197"/>
    </location>
</feature>
<dbReference type="InterPro" id="IPR014440">
    <property type="entry name" value="HCCAis_GSTk"/>
</dbReference>
<dbReference type="InterPro" id="IPR051924">
    <property type="entry name" value="GST_Kappa/NadH"/>
</dbReference>
<keyword evidence="5" id="KW-1185">Reference proteome</keyword>
<proteinExistence type="inferred from homology"/>
<keyword evidence="1 4" id="KW-0413">Isomerase</keyword>
<evidence type="ECO:0000256" key="1">
    <source>
        <dbReference type="PIRNR" id="PIRNR006386"/>
    </source>
</evidence>
<dbReference type="RefSeq" id="WP_108827441.1">
    <property type="nucleotide sequence ID" value="NZ_OMOR01000001.1"/>
</dbReference>